<keyword evidence="6 13" id="KW-0418">Kinase</keyword>
<keyword evidence="14" id="KW-1185">Reference proteome</keyword>
<name>A0ABW7R5J0_9ACTN</name>
<evidence type="ECO:0000256" key="1">
    <source>
        <dbReference type="ARBA" id="ARBA00000085"/>
    </source>
</evidence>
<feature type="domain" description="Signal transduction histidine kinase subgroup 3 dimerisation and phosphoacceptor" evidence="12">
    <location>
        <begin position="196"/>
        <end position="260"/>
    </location>
</feature>
<keyword evidence="10" id="KW-0472">Membrane</keyword>
<evidence type="ECO:0000313" key="14">
    <source>
        <dbReference type="Proteomes" id="UP001610990"/>
    </source>
</evidence>
<feature type="region of interest" description="Disordered" evidence="9">
    <location>
        <begin position="572"/>
        <end position="598"/>
    </location>
</feature>
<feature type="compositionally biased region" description="Basic and acidic residues" evidence="9">
    <location>
        <begin position="588"/>
        <end position="598"/>
    </location>
</feature>
<evidence type="ECO:0000256" key="5">
    <source>
        <dbReference type="ARBA" id="ARBA00022741"/>
    </source>
</evidence>
<dbReference type="SUPFAM" id="SSF55874">
    <property type="entry name" value="ATPase domain of HSP90 chaperone/DNA topoisomerase II/histidine kinase"/>
    <property type="match status" value="1"/>
</dbReference>
<organism evidence="13 14">
    <name type="scientific">Streptomyces celluloflavus</name>
    <dbReference type="NCBI Taxonomy" id="58344"/>
    <lineage>
        <taxon>Bacteria</taxon>
        <taxon>Bacillati</taxon>
        <taxon>Actinomycetota</taxon>
        <taxon>Actinomycetes</taxon>
        <taxon>Kitasatosporales</taxon>
        <taxon>Streptomycetaceae</taxon>
        <taxon>Streptomyces</taxon>
    </lineage>
</organism>
<dbReference type="InterPro" id="IPR036890">
    <property type="entry name" value="HATPase_C_sf"/>
</dbReference>
<evidence type="ECO:0000313" key="13">
    <source>
        <dbReference type="EMBL" id="MFH8582791.1"/>
    </source>
</evidence>
<feature type="compositionally biased region" description="Low complexity" evidence="9">
    <location>
        <begin position="404"/>
        <end position="413"/>
    </location>
</feature>
<evidence type="ECO:0000256" key="3">
    <source>
        <dbReference type="ARBA" id="ARBA00022553"/>
    </source>
</evidence>
<comment type="catalytic activity">
    <reaction evidence="1">
        <text>ATP + protein L-histidine = ADP + protein N-phospho-L-histidine.</text>
        <dbReference type="EC" id="2.7.13.3"/>
    </reaction>
</comment>
<evidence type="ECO:0000256" key="6">
    <source>
        <dbReference type="ARBA" id="ARBA00022777"/>
    </source>
</evidence>
<dbReference type="RefSeq" id="WP_397670397.1">
    <property type="nucleotide sequence ID" value="NZ_JBIRGH010000001.1"/>
</dbReference>
<keyword evidence="5" id="KW-0547">Nucleotide-binding</keyword>
<keyword evidence="7" id="KW-0067">ATP-binding</keyword>
<feature type="transmembrane region" description="Helical" evidence="10">
    <location>
        <begin position="460"/>
        <end position="484"/>
    </location>
</feature>
<keyword evidence="3" id="KW-0597">Phosphoprotein</keyword>
<feature type="region of interest" description="Disordered" evidence="9">
    <location>
        <begin position="347"/>
        <end position="369"/>
    </location>
</feature>
<dbReference type="Proteomes" id="UP001610990">
    <property type="component" value="Unassembled WGS sequence"/>
</dbReference>
<evidence type="ECO:0000259" key="11">
    <source>
        <dbReference type="Pfam" id="PF02518"/>
    </source>
</evidence>
<dbReference type="PANTHER" id="PTHR24421">
    <property type="entry name" value="NITRATE/NITRITE SENSOR PROTEIN NARX-RELATED"/>
    <property type="match status" value="1"/>
</dbReference>
<feature type="domain" description="Histidine kinase/HSP90-like ATPase" evidence="11">
    <location>
        <begin position="311"/>
        <end position="403"/>
    </location>
</feature>
<evidence type="ECO:0000256" key="7">
    <source>
        <dbReference type="ARBA" id="ARBA00022840"/>
    </source>
</evidence>
<gene>
    <name evidence="13" type="ORF">ACH4GP_00130</name>
</gene>
<dbReference type="InterPro" id="IPR050482">
    <property type="entry name" value="Sensor_HK_TwoCompSys"/>
</dbReference>
<feature type="transmembrane region" description="Helical" evidence="10">
    <location>
        <begin position="75"/>
        <end position="103"/>
    </location>
</feature>
<evidence type="ECO:0000259" key="12">
    <source>
        <dbReference type="Pfam" id="PF07730"/>
    </source>
</evidence>
<dbReference type="Pfam" id="PF07730">
    <property type="entry name" value="HisKA_3"/>
    <property type="match status" value="1"/>
</dbReference>
<dbReference type="GO" id="GO:0016301">
    <property type="term" value="F:kinase activity"/>
    <property type="evidence" value="ECO:0007669"/>
    <property type="project" value="UniProtKB-KW"/>
</dbReference>
<feature type="transmembrane region" description="Helical" evidence="10">
    <location>
        <begin position="140"/>
        <end position="160"/>
    </location>
</feature>
<comment type="caution">
    <text evidence="13">The sequence shown here is derived from an EMBL/GenBank/DDBJ whole genome shotgun (WGS) entry which is preliminary data.</text>
</comment>
<dbReference type="Gene3D" id="3.30.565.10">
    <property type="entry name" value="Histidine kinase-like ATPase, C-terminal domain"/>
    <property type="match status" value="1"/>
</dbReference>
<dbReference type="PANTHER" id="PTHR24421:SF10">
    <property type="entry name" value="NITRATE_NITRITE SENSOR PROTEIN NARQ"/>
    <property type="match status" value="1"/>
</dbReference>
<dbReference type="Gene3D" id="1.20.5.1930">
    <property type="match status" value="1"/>
</dbReference>
<evidence type="ECO:0000256" key="8">
    <source>
        <dbReference type="ARBA" id="ARBA00023012"/>
    </source>
</evidence>
<dbReference type="InterPro" id="IPR003594">
    <property type="entry name" value="HATPase_dom"/>
</dbReference>
<keyword evidence="10" id="KW-1133">Transmembrane helix</keyword>
<feature type="transmembrane region" description="Helical" evidence="10">
    <location>
        <begin position="47"/>
        <end position="69"/>
    </location>
</feature>
<sequence length="598" mass="62292">MSFLPPPGPHRASRENTTWRRSWLPLTAEAGTAVFYLVAVSSGDFGFFGALPALLRTFLGCAAVALLLLRRKLPLMALLGLGFLAGVLPTVGLLTAAAAFTAARRTDDPRYRGGVLLAAAGLPVVISTVGTLVLGHGGWLAGFALGAVVGGVGVLIPGLVGSSVGQQERLLLALHDRAAAAEEARRIADSASRVEERSRIAAEMHDLVGHRLSLISLHTGGLELTLAARAPELTEDAAQIRLATRDAMRELREVLGVLGPLGRDTGTEALTDATGTRTDIDALAEESRAAGIPVDFTWHGADLDTLEPRVRRAVHRVVRESLTNVHRYATGAAVELAVTRTDDRVGVRIRNGAPPTPPEATTGLGTGRGLTGLRERVRLLGGELHTGPTPSGGFLVEAVLPTRPDAVAPADGDGPPPSGAPAIEAPRRSGALPDAARQPPGMPRQLPGALRRLPGVVRHLPGLAAAALGLAGVGAMLFFGLTLVQSSRPVQESLPDRTVRTGMTVPEVRAVTGADSDLVRAAAAGREPARSPGTSCLFPYRTDVGKDGRLPITRYCFRDGILVEITEFTVPLAPEGSPATGRPTPAPDTRHGGDGGRT</sequence>
<keyword evidence="10" id="KW-0812">Transmembrane</keyword>
<feature type="region of interest" description="Disordered" evidence="9">
    <location>
        <begin position="404"/>
        <end position="447"/>
    </location>
</feature>
<evidence type="ECO:0000256" key="2">
    <source>
        <dbReference type="ARBA" id="ARBA00012438"/>
    </source>
</evidence>
<dbReference type="InterPro" id="IPR011712">
    <property type="entry name" value="Sig_transdc_His_kin_sub3_dim/P"/>
</dbReference>
<dbReference type="Pfam" id="PF02518">
    <property type="entry name" value="HATPase_c"/>
    <property type="match status" value="1"/>
</dbReference>
<evidence type="ECO:0000256" key="4">
    <source>
        <dbReference type="ARBA" id="ARBA00022679"/>
    </source>
</evidence>
<evidence type="ECO:0000256" key="9">
    <source>
        <dbReference type="SAM" id="MobiDB-lite"/>
    </source>
</evidence>
<keyword evidence="4" id="KW-0808">Transferase</keyword>
<proteinExistence type="predicted"/>
<keyword evidence="8" id="KW-0902">Two-component regulatory system</keyword>
<feature type="transmembrane region" description="Helical" evidence="10">
    <location>
        <begin position="115"/>
        <end position="134"/>
    </location>
</feature>
<accession>A0ABW7R5J0</accession>
<dbReference type="EC" id="2.7.13.3" evidence="2"/>
<evidence type="ECO:0000256" key="10">
    <source>
        <dbReference type="SAM" id="Phobius"/>
    </source>
</evidence>
<protein>
    <recommendedName>
        <fullName evidence="2">histidine kinase</fullName>
        <ecNumber evidence="2">2.7.13.3</ecNumber>
    </recommendedName>
</protein>
<dbReference type="EMBL" id="JBIRGH010000001">
    <property type="protein sequence ID" value="MFH8582791.1"/>
    <property type="molecule type" value="Genomic_DNA"/>
</dbReference>
<reference evidence="13 14" key="1">
    <citation type="submission" date="2024-10" db="EMBL/GenBank/DDBJ databases">
        <title>The Natural Products Discovery Center: Release of the First 8490 Sequenced Strains for Exploring Actinobacteria Biosynthetic Diversity.</title>
        <authorList>
            <person name="Kalkreuter E."/>
            <person name="Kautsar S.A."/>
            <person name="Yang D."/>
            <person name="Bader C.D."/>
            <person name="Teijaro C.N."/>
            <person name="Fluegel L."/>
            <person name="Davis C.M."/>
            <person name="Simpson J.R."/>
            <person name="Lauterbach L."/>
            <person name="Steele A.D."/>
            <person name="Gui C."/>
            <person name="Meng S."/>
            <person name="Li G."/>
            <person name="Viehrig K."/>
            <person name="Ye F."/>
            <person name="Su P."/>
            <person name="Kiefer A.F."/>
            <person name="Nichols A."/>
            <person name="Cepeda A.J."/>
            <person name="Yan W."/>
            <person name="Fan B."/>
            <person name="Jiang Y."/>
            <person name="Adhikari A."/>
            <person name="Zheng C.-J."/>
            <person name="Schuster L."/>
            <person name="Cowan T.M."/>
            <person name="Smanski M.J."/>
            <person name="Chevrette M.G."/>
            <person name="De Carvalho L.P.S."/>
            <person name="Shen B."/>
        </authorList>
    </citation>
    <scope>NUCLEOTIDE SEQUENCE [LARGE SCALE GENOMIC DNA]</scope>
    <source>
        <strain evidence="13 14">NPDC018013</strain>
    </source>
</reference>